<dbReference type="InterPro" id="IPR006059">
    <property type="entry name" value="SBP"/>
</dbReference>
<dbReference type="Pfam" id="PF01547">
    <property type="entry name" value="SBP_bac_1"/>
    <property type="match status" value="1"/>
</dbReference>
<dbReference type="EMBL" id="BAABLW010000002">
    <property type="protein sequence ID" value="GAA4913515.1"/>
    <property type="molecule type" value="Genomic_DNA"/>
</dbReference>
<protein>
    <submittedName>
        <fullName evidence="2">Extracellular solute-binding protein</fullName>
    </submittedName>
</protein>
<name>A0ABP9FRV3_9MICC</name>
<evidence type="ECO:0000313" key="2">
    <source>
        <dbReference type="EMBL" id="GAA4913515.1"/>
    </source>
</evidence>
<dbReference type="PROSITE" id="PS51257">
    <property type="entry name" value="PROKAR_LIPOPROTEIN"/>
    <property type="match status" value="1"/>
</dbReference>
<accession>A0ABP9FRV3</accession>
<dbReference type="PANTHER" id="PTHR43649">
    <property type="entry name" value="ARABINOSE-BINDING PROTEIN-RELATED"/>
    <property type="match status" value="1"/>
</dbReference>
<proteinExistence type="predicted"/>
<keyword evidence="1" id="KW-0732">Signal</keyword>
<feature type="chain" id="PRO_5045903511" evidence="1">
    <location>
        <begin position="27"/>
        <end position="431"/>
    </location>
</feature>
<comment type="caution">
    <text evidence="2">The sequence shown here is derived from an EMBL/GenBank/DDBJ whole genome shotgun (WGS) entry which is preliminary data.</text>
</comment>
<dbReference type="RefSeq" id="WP_345476548.1">
    <property type="nucleotide sequence ID" value="NZ_BAABLW010000002.1"/>
</dbReference>
<dbReference type="PANTHER" id="PTHR43649:SF11">
    <property type="entry name" value="ABC TRANSPORTER SUBSTRATE-BINDING PROTEIN YESO-RELATED"/>
    <property type="match status" value="1"/>
</dbReference>
<feature type="signal peptide" evidence="1">
    <location>
        <begin position="1"/>
        <end position="26"/>
    </location>
</feature>
<dbReference type="SUPFAM" id="SSF53850">
    <property type="entry name" value="Periplasmic binding protein-like II"/>
    <property type="match status" value="1"/>
</dbReference>
<dbReference type="InterPro" id="IPR050490">
    <property type="entry name" value="Bact_solute-bd_prot1"/>
</dbReference>
<evidence type="ECO:0000313" key="3">
    <source>
        <dbReference type="Proteomes" id="UP001500368"/>
    </source>
</evidence>
<sequence length="431" mass="46267">MGKNHIYRRTLGLAVAASLVALTACGGTGEAEDNSAPDGEVTLRWAFWGSSTRAEISEEIIAAFEAEHPGITVEYQYSGSMADHMNLVSTQTAGGDAPDIIQTEERYFREYADRGSLLELDQVDIADFSEASLAGGSIDGTLYGISSGDNTFTLLANTDLFDEAGVDLPDDSTWTWDDYADIAQEISDNLDSVYGAASPTIMGAVNVWLRQQGQNIATSDGQLGFDAEGLAGLFEMDLELMRSGALQPAELAAETQEAELERSLIAQGRAAMSGRWSNQVADVSGLTGAEIVPLRYPSPTGNVEDNGMFLKASQLMTVSSTTDYPEEAQQFIDFVVNSQEAGQIGLVDRGFPANSAVRDSITGELDEDNQRAADFMTEITPELGDPSPVPPAGFGAATDVLLRYYQEVLFERQTPEEAAENAVRELESLIS</sequence>
<reference evidence="3" key="1">
    <citation type="journal article" date="2019" name="Int. J. Syst. Evol. Microbiol.">
        <title>The Global Catalogue of Microorganisms (GCM) 10K type strain sequencing project: providing services to taxonomists for standard genome sequencing and annotation.</title>
        <authorList>
            <consortium name="The Broad Institute Genomics Platform"/>
            <consortium name="The Broad Institute Genome Sequencing Center for Infectious Disease"/>
            <person name="Wu L."/>
            <person name="Ma J."/>
        </authorList>
    </citation>
    <scope>NUCLEOTIDE SEQUENCE [LARGE SCALE GENOMIC DNA]</scope>
    <source>
        <strain evidence="3">JCM 19129</strain>
    </source>
</reference>
<dbReference type="Proteomes" id="UP001500368">
    <property type="component" value="Unassembled WGS sequence"/>
</dbReference>
<evidence type="ECO:0000256" key="1">
    <source>
        <dbReference type="SAM" id="SignalP"/>
    </source>
</evidence>
<organism evidence="2 3">
    <name type="scientific">Nesterenkonia rhizosphaerae</name>
    <dbReference type="NCBI Taxonomy" id="1348272"/>
    <lineage>
        <taxon>Bacteria</taxon>
        <taxon>Bacillati</taxon>
        <taxon>Actinomycetota</taxon>
        <taxon>Actinomycetes</taxon>
        <taxon>Micrococcales</taxon>
        <taxon>Micrococcaceae</taxon>
        <taxon>Nesterenkonia</taxon>
    </lineage>
</organism>
<keyword evidence="3" id="KW-1185">Reference proteome</keyword>
<gene>
    <name evidence="2" type="ORF">GCM10025790_05410</name>
</gene>
<dbReference type="Gene3D" id="3.40.190.10">
    <property type="entry name" value="Periplasmic binding protein-like II"/>
    <property type="match status" value="2"/>
</dbReference>